<feature type="compositionally biased region" description="Polar residues" evidence="1">
    <location>
        <begin position="14"/>
        <end position="25"/>
    </location>
</feature>
<evidence type="ECO:0000256" key="1">
    <source>
        <dbReference type="SAM" id="MobiDB-lite"/>
    </source>
</evidence>
<organism evidence="2 3">
    <name type="scientific">Nepenthes gracilis</name>
    <name type="common">Slender pitcher plant</name>
    <dbReference type="NCBI Taxonomy" id="150966"/>
    <lineage>
        <taxon>Eukaryota</taxon>
        <taxon>Viridiplantae</taxon>
        <taxon>Streptophyta</taxon>
        <taxon>Embryophyta</taxon>
        <taxon>Tracheophyta</taxon>
        <taxon>Spermatophyta</taxon>
        <taxon>Magnoliopsida</taxon>
        <taxon>eudicotyledons</taxon>
        <taxon>Gunneridae</taxon>
        <taxon>Pentapetalae</taxon>
        <taxon>Caryophyllales</taxon>
        <taxon>Nepenthaceae</taxon>
        <taxon>Nepenthes</taxon>
    </lineage>
</organism>
<sequence>MGFDSISPKANIESLENSAPVSGMSSGLEEHSLVSAMNMSTQEVTCSAFGENSTSGSGPVPKSHPADADASAIPGAVCLVAGSIGMQNETMTLIKSI</sequence>
<feature type="compositionally biased region" description="Polar residues" evidence="1">
    <location>
        <begin position="35"/>
        <end position="57"/>
    </location>
</feature>
<comment type="caution">
    <text evidence="2">The sequence shown here is derived from an EMBL/GenBank/DDBJ whole genome shotgun (WGS) entry which is preliminary data.</text>
</comment>
<name>A0AAD3T222_NEPGR</name>
<reference evidence="2" key="1">
    <citation type="submission" date="2023-05" db="EMBL/GenBank/DDBJ databases">
        <title>Nepenthes gracilis genome sequencing.</title>
        <authorList>
            <person name="Fukushima K."/>
        </authorList>
    </citation>
    <scope>NUCLEOTIDE SEQUENCE</scope>
    <source>
        <strain evidence="2">SING2019-196</strain>
    </source>
</reference>
<keyword evidence="3" id="KW-1185">Reference proteome</keyword>
<gene>
    <name evidence="2" type="ORF">Nepgr_023149</name>
</gene>
<evidence type="ECO:0000313" key="3">
    <source>
        <dbReference type="Proteomes" id="UP001279734"/>
    </source>
</evidence>
<dbReference type="EMBL" id="BSYO01000023">
    <property type="protein sequence ID" value="GMH21307.1"/>
    <property type="molecule type" value="Genomic_DNA"/>
</dbReference>
<feature type="region of interest" description="Disordered" evidence="1">
    <location>
        <begin position="1"/>
        <end position="68"/>
    </location>
</feature>
<dbReference type="Proteomes" id="UP001279734">
    <property type="component" value="Unassembled WGS sequence"/>
</dbReference>
<proteinExistence type="predicted"/>
<protein>
    <submittedName>
        <fullName evidence="2">Uncharacterized protein</fullName>
    </submittedName>
</protein>
<accession>A0AAD3T222</accession>
<dbReference type="AlphaFoldDB" id="A0AAD3T222"/>
<evidence type="ECO:0000313" key="2">
    <source>
        <dbReference type="EMBL" id="GMH21307.1"/>
    </source>
</evidence>